<sequence>MQPSQNLAPPFLLPTRCHTYSPAMKTNVHKRES</sequence>
<dbReference type="AlphaFoldDB" id="E4ZR18"/>
<gene>
    <name evidence="1" type="ORF">LEMA_P033570.1</name>
</gene>
<keyword evidence="2" id="KW-1185">Reference proteome</keyword>
<dbReference type="EMBL" id="FP929116">
    <property type="protein sequence ID" value="CBX93683.1"/>
    <property type="molecule type" value="Genomic_DNA"/>
</dbReference>
<reference evidence="2" key="1">
    <citation type="journal article" date="2011" name="Nat. Commun.">
        <title>Effector diversification within compartments of the Leptosphaeria maculans genome affected by Repeat-Induced Point mutations.</title>
        <authorList>
            <person name="Rouxel T."/>
            <person name="Grandaubert J."/>
            <person name="Hane J.K."/>
            <person name="Hoede C."/>
            <person name="van de Wouw A.P."/>
            <person name="Couloux A."/>
            <person name="Dominguez V."/>
            <person name="Anthouard V."/>
            <person name="Bally P."/>
            <person name="Bourras S."/>
            <person name="Cozijnsen A.J."/>
            <person name="Ciuffetti L.M."/>
            <person name="Degrave A."/>
            <person name="Dilmaghani A."/>
            <person name="Duret L."/>
            <person name="Fudal I."/>
            <person name="Goodwin S.B."/>
            <person name="Gout L."/>
            <person name="Glaser N."/>
            <person name="Linglin J."/>
            <person name="Kema G.H.J."/>
            <person name="Lapalu N."/>
            <person name="Lawrence C.B."/>
            <person name="May K."/>
            <person name="Meyer M."/>
            <person name="Ollivier B."/>
            <person name="Poulain J."/>
            <person name="Schoch C.L."/>
            <person name="Simon A."/>
            <person name="Spatafora J.W."/>
            <person name="Stachowiak A."/>
            <person name="Turgeon B.G."/>
            <person name="Tyler B.M."/>
            <person name="Vincent D."/>
            <person name="Weissenbach J."/>
            <person name="Amselem J."/>
            <person name="Quesneville H."/>
            <person name="Oliver R.P."/>
            <person name="Wincker P."/>
            <person name="Balesdent M.-H."/>
            <person name="Howlett B.J."/>
        </authorList>
    </citation>
    <scope>NUCLEOTIDE SEQUENCE [LARGE SCALE GENOMIC DNA]</scope>
    <source>
        <strain evidence="2">JN3 / isolate v23.1.3 / race Av1-4-5-6-7-8</strain>
    </source>
</reference>
<dbReference type="InParanoid" id="E4ZR18"/>
<name>E4ZR18_LEPMJ</name>
<evidence type="ECO:0000313" key="1">
    <source>
        <dbReference type="EMBL" id="CBX93683.1"/>
    </source>
</evidence>
<proteinExistence type="predicted"/>
<accession>E4ZR18</accession>
<dbReference type="HOGENOM" id="CLU_3384918_0_0_1"/>
<protein>
    <submittedName>
        <fullName evidence="1">Predicted protein</fullName>
    </submittedName>
</protein>
<dbReference type="Proteomes" id="UP000002668">
    <property type="component" value="Genome"/>
</dbReference>
<evidence type="ECO:0000313" key="2">
    <source>
        <dbReference type="Proteomes" id="UP000002668"/>
    </source>
</evidence>
<dbReference type="VEuPathDB" id="FungiDB:LEMA_P033570.1"/>
<organism evidence="2">
    <name type="scientific">Leptosphaeria maculans (strain JN3 / isolate v23.1.3 / race Av1-4-5-6-7-8)</name>
    <name type="common">Blackleg fungus</name>
    <name type="synonym">Phoma lingam</name>
    <dbReference type="NCBI Taxonomy" id="985895"/>
    <lineage>
        <taxon>Eukaryota</taxon>
        <taxon>Fungi</taxon>
        <taxon>Dikarya</taxon>
        <taxon>Ascomycota</taxon>
        <taxon>Pezizomycotina</taxon>
        <taxon>Dothideomycetes</taxon>
        <taxon>Pleosporomycetidae</taxon>
        <taxon>Pleosporales</taxon>
        <taxon>Pleosporineae</taxon>
        <taxon>Leptosphaeriaceae</taxon>
        <taxon>Plenodomus</taxon>
        <taxon>Plenodomus lingam/Leptosphaeria maculans species complex</taxon>
    </lineage>
</organism>